<comment type="caution">
    <text evidence="1">The sequence shown here is derived from an EMBL/GenBank/DDBJ whole genome shotgun (WGS) entry which is preliminary data.</text>
</comment>
<dbReference type="Proteomes" id="UP000288216">
    <property type="component" value="Unassembled WGS sequence"/>
</dbReference>
<name>A0A401PVD6_SCYTO</name>
<proteinExistence type="predicted"/>
<accession>A0A401PVD6</accession>
<gene>
    <name evidence="1" type="ORF">scyTo_0021059</name>
</gene>
<evidence type="ECO:0000313" key="1">
    <source>
        <dbReference type="EMBL" id="GCB77033.1"/>
    </source>
</evidence>
<sequence length="47" mass="5498">CPLYWSLFQLVVSVDSHQITESLIHQACHFPVDTWDVCLRHFAGNRK</sequence>
<feature type="non-terminal residue" evidence="1">
    <location>
        <position position="1"/>
    </location>
</feature>
<dbReference type="AlphaFoldDB" id="A0A401PVD6"/>
<protein>
    <submittedName>
        <fullName evidence="1">Uncharacterized protein</fullName>
    </submittedName>
</protein>
<organism evidence="1 2">
    <name type="scientific">Scyliorhinus torazame</name>
    <name type="common">Cloudy catshark</name>
    <name type="synonym">Catulus torazame</name>
    <dbReference type="NCBI Taxonomy" id="75743"/>
    <lineage>
        <taxon>Eukaryota</taxon>
        <taxon>Metazoa</taxon>
        <taxon>Chordata</taxon>
        <taxon>Craniata</taxon>
        <taxon>Vertebrata</taxon>
        <taxon>Chondrichthyes</taxon>
        <taxon>Elasmobranchii</taxon>
        <taxon>Galeomorphii</taxon>
        <taxon>Galeoidea</taxon>
        <taxon>Carcharhiniformes</taxon>
        <taxon>Scyliorhinidae</taxon>
        <taxon>Scyliorhinus</taxon>
    </lineage>
</organism>
<dbReference type="EMBL" id="BFAA01018007">
    <property type="protein sequence ID" value="GCB77033.1"/>
    <property type="molecule type" value="Genomic_DNA"/>
</dbReference>
<keyword evidence="2" id="KW-1185">Reference proteome</keyword>
<reference evidence="1 2" key="1">
    <citation type="journal article" date="2018" name="Nat. Ecol. Evol.">
        <title>Shark genomes provide insights into elasmobranch evolution and the origin of vertebrates.</title>
        <authorList>
            <person name="Hara Y"/>
            <person name="Yamaguchi K"/>
            <person name="Onimaru K"/>
            <person name="Kadota M"/>
            <person name="Koyanagi M"/>
            <person name="Keeley SD"/>
            <person name="Tatsumi K"/>
            <person name="Tanaka K"/>
            <person name="Motone F"/>
            <person name="Kageyama Y"/>
            <person name="Nozu R"/>
            <person name="Adachi N"/>
            <person name="Nishimura O"/>
            <person name="Nakagawa R"/>
            <person name="Tanegashima C"/>
            <person name="Kiyatake I"/>
            <person name="Matsumoto R"/>
            <person name="Murakumo K"/>
            <person name="Nishida K"/>
            <person name="Terakita A"/>
            <person name="Kuratani S"/>
            <person name="Sato K"/>
            <person name="Hyodo S Kuraku.S."/>
        </authorList>
    </citation>
    <scope>NUCLEOTIDE SEQUENCE [LARGE SCALE GENOMIC DNA]</scope>
</reference>
<evidence type="ECO:0000313" key="2">
    <source>
        <dbReference type="Proteomes" id="UP000288216"/>
    </source>
</evidence>